<organism evidence="1 2">
    <name type="scientific">Sinomonas terrae</name>
    <dbReference type="NCBI Taxonomy" id="2908838"/>
    <lineage>
        <taxon>Bacteria</taxon>
        <taxon>Bacillati</taxon>
        <taxon>Actinomycetota</taxon>
        <taxon>Actinomycetes</taxon>
        <taxon>Micrococcales</taxon>
        <taxon>Micrococcaceae</taxon>
        <taxon>Sinomonas</taxon>
    </lineage>
</organism>
<dbReference type="RefSeq" id="WP_241056624.1">
    <property type="nucleotide sequence ID" value="NZ_JAKZBV010000002.1"/>
</dbReference>
<evidence type="ECO:0000313" key="2">
    <source>
        <dbReference type="Proteomes" id="UP001202922"/>
    </source>
</evidence>
<name>A0ABS9U7E3_9MICC</name>
<comment type="caution">
    <text evidence="1">The sequence shown here is derived from an EMBL/GenBank/DDBJ whole genome shotgun (WGS) entry which is preliminary data.</text>
</comment>
<keyword evidence="2" id="KW-1185">Reference proteome</keyword>
<reference evidence="1 2" key="1">
    <citation type="submission" date="2022-03" db="EMBL/GenBank/DDBJ databases">
        <title>Sinomonas sp. isolated from a soil.</title>
        <authorList>
            <person name="Han J."/>
            <person name="Kim D.-U."/>
        </authorList>
    </citation>
    <scope>NUCLEOTIDE SEQUENCE [LARGE SCALE GENOMIC DNA]</scope>
    <source>
        <strain evidence="1 2">5-5</strain>
    </source>
</reference>
<proteinExistence type="predicted"/>
<gene>
    <name evidence="1" type="ORF">L0M17_21210</name>
</gene>
<evidence type="ECO:0000313" key="1">
    <source>
        <dbReference type="EMBL" id="MCH6472451.1"/>
    </source>
</evidence>
<protein>
    <submittedName>
        <fullName evidence="1">Uncharacterized protein</fullName>
    </submittedName>
</protein>
<dbReference type="Proteomes" id="UP001202922">
    <property type="component" value="Unassembled WGS sequence"/>
</dbReference>
<sequence>MSHGTARVYSCEELRCGDEIQAQFGGVVRFHGHVIELHRPMELLWAVDAIGERRIIEIKKYTVYRLNEVDDSRQYIRGTQETAPAPELANGIGMMPL</sequence>
<dbReference type="EMBL" id="JAKZBV010000002">
    <property type="protein sequence ID" value="MCH6472451.1"/>
    <property type="molecule type" value="Genomic_DNA"/>
</dbReference>
<accession>A0ABS9U7E3</accession>